<name>A0A3D8L9K5_9BACT</name>
<organism evidence="1 2">
    <name type="scientific">Pontibacter diazotrophicus</name>
    <dbReference type="NCBI Taxonomy" id="1400979"/>
    <lineage>
        <taxon>Bacteria</taxon>
        <taxon>Pseudomonadati</taxon>
        <taxon>Bacteroidota</taxon>
        <taxon>Cytophagia</taxon>
        <taxon>Cytophagales</taxon>
        <taxon>Hymenobacteraceae</taxon>
        <taxon>Pontibacter</taxon>
    </lineage>
</organism>
<keyword evidence="2" id="KW-1185">Reference proteome</keyword>
<dbReference type="Gene3D" id="1.25.40.10">
    <property type="entry name" value="Tetratricopeptide repeat domain"/>
    <property type="match status" value="1"/>
</dbReference>
<dbReference type="SUPFAM" id="SSF48452">
    <property type="entry name" value="TPR-like"/>
    <property type="match status" value="1"/>
</dbReference>
<dbReference type="InterPro" id="IPR011990">
    <property type="entry name" value="TPR-like_helical_dom_sf"/>
</dbReference>
<dbReference type="AlphaFoldDB" id="A0A3D8L9K5"/>
<dbReference type="Proteomes" id="UP000256708">
    <property type="component" value="Unassembled WGS sequence"/>
</dbReference>
<reference evidence="2" key="1">
    <citation type="submission" date="2018-08" db="EMBL/GenBank/DDBJ databases">
        <authorList>
            <person name="Liu Z.-W."/>
            <person name="Du Z.-J."/>
        </authorList>
    </citation>
    <scope>NUCLEOTIDE SEQUENCE [LARGE SCALE GENOMIC DNA]</scope>
    <source>
        <strain evidence="2">H4X</strain>
    </source>
</reference>
<evidence type="ECO:0000313" key="2">
    <source>
        <dbReference type="Proteomes" id="UP000256708"/>
    </source>
</evidence>
<evidence type="ECO:0000313" key="1">
    <source>
        <dbReference type="EMBL" id="RDV14099.1"/>
    </source>
</evidence>
<dbReference type="EMBL" id="QRGR01000018">
    <property type="protein sequence ID" value="RDV14099.1"/>
    <property type="molecule type" value="Genomic_DNA"/>
</dbReference>
<comment type="caution">
    <text evidence="1">The sequence shown here is derived from an EMBL/GenBank/DDBJ whole genome shotgun (WGS) entry which is preliminary data.</text>
</comment>
<sequence>MPEQAEVPDYTEVYHPVINVAELEIVEGNYEEALAAYQQAFAAVPVPFARDYYNAAVSAVKLGDEKQAFDYLEQLVLKGVSLPYLERQQVFDTLQTSRQWKKFKKQYPKRRERYEEAANLILRDDLDELYARDQYFRQAEGGLRVHGDTIRQIEADNVTNLLNWINDYGYPGEALIGVADTLEELPRFSIVIERQTTARNGYDFKGILSKAVKEGRMAPQPVAYLLDQQAGKIMYGSRAFAKIRCRRCKDNDKNYEKIQSLLLESMSDEELAQINKRREELGLEPLQDYRKKVLHNAEDAQFKLNYDWSVKNYVVPSSEAADVLLERLTVAEE</sequence>
<protein>
    <submittedName>
        <fullName evidence="1">Uncharacterized protein</fullName>
    </submittedName>
</protein>
<proteinExistence type="predicted"/>
<accession>A0A3D8L9K5</accession>
<gene>
    <name evidence="1" type="ORF">DXT99_16155</name>
</gene>